<keyword evidence="5" id="KW-1185">Reference proteome</keyword>
<keyword evidence="1" id="KW-1133">Transmembrane helix</keyword>
<evidence type="ECO:0000313" key="5">
    <source>
        <dbReference type="Proteomes" id="UP001178662"/>
    </source>
</evidence>
<feature type="transmembrane region" description="Helical" evidence="1">
    <location>
        <begin position="175"/>
        <end position="192"/>
    </location>
</feature>
<keyword evidence="2" id="KW-0732">Signal</keyword>
<dbReference type="Gene3D" id="2.60.120.260">
    <property type="entry name" value="Galactose-binding domain-like"/>
    <property type="match status" value="1"/>
</dbReference>
<evidence type="ECO:0000256" key="1">
    <source>
        <dbReference type="SAM" id="Phobius"/>
    </source>
</evidence>
<sequence length="199" mass="20713">MVRKTVKLSLALLLACVTFTAYSAFAASDTKYEAEDANFGALEVESEAAGFSGKGYVNLKEGPSIEWTVNVPADGKYPIKFGYQLPADFGSKQNTLAVNGTDIGEVDFAISDKFTESAAVKVDLKAGDNKITIKKSWGWVNYDYLTVVGGSAGEAAAATGGDAGAANPKTGDVGLAPYLALAAAAGVVLVATRKKWVKN</sequence>
<dbReference type="PROSITE" id="PS51175">
    <property type="entry name" value="CBM6"/>
    <property type="match status" value="1"/>
</dbReference>
<dbReference type="SUPFAM" id="SSF49785">
    <property type="entry name" value="Galactose-binding domain-like"/>
    <property type="match status" value="1"/>
</dbReference>
<evidence type="ECO:0000259" key="3">
    <source>
        <dbReference type="PROSITE" id="PS51175"/>
    </source>
</evidence>
<feature type="chain" id="PRO_5041691142" evidence="2">
    <location>
        <begin position="27"/>
        <end position="199"/>
    </location>
</feature>
<proteinExistence type="predicted"/>
<organism evidence="4 5">
    <name type="scientific">Candidatus Cohnella colombiensis</name>
    <dbReference type="NCBI Taxonomy" id="3121368"/>
    <lineage>
        <taxon>Bacteria</taxon>
        <taxon>Bacillati</taxon>
        <taxon>Bacillota</taxon>
        <taxon>Bacilli</taxon>
        <taxon>Bacillales</taxon>
        <taxon>Paenibacillaceae</taxon>
        <taxon>Cohnella</taxon>
    </lineage>
</organism>
<dbReference type="CDD" id="cd04086">
    <property type="entry name" value="CBM35_mannanase-like"/>
    <property type="match status" value="1"/>
</dbReference>
<feature type="domain" description="CBM6" evidence="3">
    <location>
        <begin position="30"/>
        <end position="148"/>
    </location>
</feature>
<protein>
    <submittedName>
        <fullName evidence="4">CBM35 domain-containing protein</fullName>
    </submittedName>
</protein>
<dbReference type="GO" id="GO:0030246">
    <property type="term" value="F:carbohydrate binding"/>
    <property type="evidence" value="ECO:0007669"/>
    <property type="project" value="InterPro"/>
</dbReference>
<keyword evidence="1" id="KW-0472">Membrane</keyword>
<reference evidence="4" key="1">
    <citation type="submission" date="2023-03" db="EMBL/GenBank/DDBJ databases">
        <title>Andean soil-derived lignocellulolytic bacterial consortium as a source of novel taxa and putative plastic-active enzymes.</title>
        <authorList>
            <person name="Diaz-Garcia L."/>
            <person name="Chuvochina M."/>
            <person name="Feuerriegel G."/>
            <person name="Bunk B."/>
            <person name="Sproer C."/>
            <person name="Streit W.R."/>
            <person name="Rodriguez L.M."/>
            <person name="Overmann J."/>
            <person name="Jimenez D.J."/>
        </authorList>
    </citation>
    <scope>NUCLEOTIDE SEQUENCE</scope>
    <source>
        <strain evidence="4">MAG 2441</strain>
    </source>
</reference>
<dbReference type="InterPro" id="IPR008979">
    <property type="entry name" value="Galactose-bd-like_sf"/>
</dbReference>
<dbReference type="EMBL" id="CP119317">
    <property type="protein sequence ID" value="WEK55510.1"/>
    <property type="molecule type" value="Genomic_DNA"/>
</dbReference>
<dbReference type="Proteomes" id="UP001178662">
    <property type="component" value="Chromosome"/>
</dbReference>
<name>A0AA95JGZ8_9BACL</name>
<evidence type="ECO:0000313" key="4">
    <source>
        <dbReference type="EMBL" id="WEK55510.1"/>
    </source>
</evidence>
<dbReference type="Pfam" id="PF16990">
    <property type="entry name" value="CBM_35"/>
    <property type="match status" value="1"/>
</dbReference>
<feature type="signal peptide" evidence="2">
    <location>
        <begin position="1"/>
        <end position="26"/>
    </location>
</feature>
<accession>A0AA95JGZ8</accession>
<dbReference type="AlphaFoldDB" id="A0AA95JGZ8"/>
<keyword evidence="1" id="KW-0812">Transmembrane</keyword>
<evidence type="ECO:0000256" key="2">
    <source>
        <dbReference type="SAM" id="SignalP"/>
    </source>
</evidence>
<gene>
    <name evidence="4" type="ORF">P0Y55_05500</name>
</gene>
<dbReference type="InterPro" id="IPR005084">
    <property type="entry name" value="CBM6"/>
</dbReference>